<dbReference type="HOGENOM" id="CLU_056765_1_0_1"/>
<accession>W9WF36</accession>
<dbReference type="VEuPathDB" id="FungiDB:A1O7_07478"/>
<dbReference type="OrthoDB" id="4137752at2759"/>
<organism evidence="2 3">
    <name type="scientific">Cladophialophora yegresii CBS 114405</name>
    <dbReference type="NCBI Taxonomy" id="1182544"/>
    <lineage>
        <taxon>Eukaryota</taxon>
        <taxon>Fungi</taxon>
        <taxon>Dikarya</taxon>
        <taxon>Ascomycota</taxon>
        <taxon>Pezizomycotina</taxon>
        <taxon>Eurotiomycetes</taxon>
        <taxon>Chaetothyriomycetidae</taxon>
        <taxon>Chaetothyriales</taxon>
        <taxon>Herpotrichiellaceae</taxon>
        <taxon>Cladophialophora</taxon>
    </lineage>
</organism>
<feature type="region of interest" description="Disordered" evidence="1">
    <location>
        <begin position="173"/>
        <end position="200"/>
    </location>
</feature>
<gene>
    <name evidence="2" type="ORF">A1O7_07478</name>
</gene>
<dbReference type="RefSeq" id="XP_007759668.1">
    <property type="nucleotide sequence ID" value="XM_007761478.1"/>
</dbReference>
<dbReference type="GeneID" id="19182053"/>
<sequence>MLRAFPAASNRAYLAMEEELTQLTNASTAAFFLRNADCPQGEVFHIVRPDHISAAPPAAVKRPPFPEKRQAALRMLEPCIFYAIDADRVCPLHQDPSQANPINNRPEDFLATEQQKEFYEHVLGRSMVCHWHDLPAPPERHPEDVSASYRNGFHRETTPKDMNDVKMLDSIKEEEVQSEESTVDTTGDSGPDWRDRPFSMGFAMSEHPLAMVSR</sequence>
<protein>
    <submittedName>
        <fullName evidence="2">Uncharacterized protein</fullName>
    </submittedName>
</protein>
<reference evidence="2 3" key="1">
    <citation type="submission" date="2013-03" db="EMBL/GenBank/DDBJ databases">
        <title>The Genome Sequence of Cladophialophora yegresii CBS 114405.</title>
        <authorList>
            <consortium name="The Broad Institute Genomics Platform"/>
            <person name="Cuomo C."/>
            <person name="de Hoog S."/>
            <person name="Gorbushina A."/>
            <person name="Walker B."/>
            <person name="Young S.K."/>
            <person name="Zeng Q."/>
            <person name="Gargeya S."/>
            <person name="Fitzgerald M."/>
            <person name="Haas B."/>
            <person name="Abouelleil A."/>
            <person name="Allen A.W."/>
            <person name="Alvarado L."/>
            <person name="Arachchi H.M."/>
            <person name="Berlin A.M."/>
            <person name="Chapman S.B."/>
            <person name="Gainer-Dewar J."/>
            <person name="Goldberg J."/>
            <person name="Griggs A."/>
            <person name="Gujja S."/>
            <person name="Hansen M."/>
            <person name="Howarth C."/>
            <person name="Imamovic A."/>
            <person name="Ireland A."/>
            <person name="Larimer J."/>
            <person name="McCowan C."/>
            <person name="Murphy C."/>
            <person name="Pearson M."/>
            <person name="Poon T.W."/>
            <person name="Priest M."/>
            <person name="Roberts A."/>
            <person name="Saif S."/>
            <person name="Shea T."/>
            <person name="Sisk P."/>
            <person name="Sykes S."/>
            <person name="Wortman J."/>
            <person name="Nusbaum C."/>
            <person name="Birren B."/>
        </authorList>
    </citation>
    <scope>NUCLEOTIDE SEQUENCE [LARGE SCALE GENOMIC DNA]</scope>
    <source>
        <strain evidence="2 3">CBS 114405</strain>
    </source>
</reference>
<evidence type="ECO:0000256" key="1">
    <source>
        <dbReference type="SAM" id="MobiDB-lite"/>
    </source>
</evidence>
<dbReference type="Proteomes" id="UP000019473">
    <property type="component" value="Unassembled WGS sequence"/>
</dbReference>
<evidence type="ECO:0000313" key="3">
    <source>
        <dbReference type="Proteomes" id="UP000019473"/>
    </source>
</evidence>
<dbReference type="EMBL" id="AMGW01000005">
    <property type="protein sequence ID" value="EXJ57134.1"/>
    <property type="molecule type" value="Genomic_DNA"/>
</dbReference>
<evidence type="ECO:0000313" key="2">
    <source>
        <dbReference type="EMBL" id="EXJ57134.1"/>
    </source>
</evidence>
<name>W9WF36_9EURO</name>
<dbReference type="AlphaFoldDB" id="W9WF36"/>
<proteinExistence type="predicted"/>
<comment type="caution">
    <text evidence="2">The sequence shown here is derived from an EMBL/GenBank/DDBJ whole genome shotgun (WGS) entry which is preliminary data.</text>
</comment>
<keyword evidence="3" id="KW-1185">Reference proteome</keyword>